<organism evidence="7 8">
    <name type="scientific">Corchorus olitorius</name>
    <dbReference type="NCBI Taxonomy" id="93759"/>
    <lineage>
        <taxon>Eukaryota</taxon>
        <taxon>Viridiplantae</taxon>
        <taxon>Streptophyta</taxon>
        <taxon>Embryophyta</taxon>
        <taxon>Tracheophyta</taxon>
        <taxon>Spermatophyta</taxon>
        <taxon>Magnoliopsida</taxon>
        <taxon>eudicotyledons</taxon>
        <taxon>Gunneridae</taxon>
        <taxon>Pentapetalae</taxon>
        <taxon>rosids</taxon>
        <taxon>malvids</taxon>
        <taxon>Malvales</taxon>
        <taxon>Malvaceae</taxon>
        <taxon>Grewioideae</taxon>
        <taxon>Apeibeae</taxon>
        <taxon>Corchorus</taxon>
    </lineage>
</organism>
<keyword evidence="4" id="KW-0539">Nucleus</keyword>
<evidence type="ECO:0000256" key="5">
    <source>
        <dbReference type="ARBA" id="ARBA00047761"/>
    </source>
</evidence>
<comment type="catalytic activity">
    <reaction evidence="5">
        <text>O-phospho-L-seryl-[protein] + H2O = L-seryl-[protein] + phosphate</text>
        <dbReference type="Rhea" id="RHEA:20629"/>
        <dbReference type="Rhea" id="RHEA-COMP:9863"/>
        <dbReference type="Rhea" id="RHEA-COMP:11604"/>
        <dbReference type="ChEBI" id="CHEBI:15377"/>
        <dbReference type="ChEBI" id="CHEBI:29999"/>
        <dbReference type="ChEBI" id="CHEBI:43474"/>
        <dbReference type="ChEBI" id="CHEBI:83421"/>
        <dbReference type="EC" id="3.1.3.16"/>
    </reaction>
</comment>
<evidence type="ECO:0000256" key="1">
    <source>
        <dbReference type="ARBA" id="ARBA00004123"/>
    </source>
</evidence>
<dbReference type="STRING" id="93759.A0A1R3KJ67"/>
<dbReference type="GO" id="GO:0005634">
    <property type="term" value="C:nucleus"/>
    <property type="evidence" value="ECO:0007669"/>
    <property type="project" value="UniProtKB-SubCell"/>
</dbReference>
<comment type="subcellular location">
    <subcellularLocation>
        <location evidence="1">Nucleus</location>
    </subcellularLocation>
</comment>
<evidence type="ECO:0000256" key="6">
    <source>
        <dbReference type="ARBA" id="ARBA00048336"/>
    </source>
</evidence>
<gene>
    <name evidence="7" type="ORF">COLO4_07671</name>
</gene>
<reference evidence="8" key="1">
    <citation type="submission" date="2013-09" db="EMBL/GenBank/DDBJ databases">
        <title>Corchorus olitorius genome sequencing.</title>
        <authorList>
            <person name="Alam M."/>
            <person name="Haque M.S."/>
            <person name="Islam M.S."/>
            <person name="Emdad E.M."/>
            <person name="Islam M.M."/>
            <person name="Ahmed B."/>
            <person name="Halim A."/>
            <person name="Hossen Q.M.M."/>
            <person name="Hossain M.Z."/>
            <person name="Ahmed R."/>
            <person name="Khan M.M."/>
            <person name="Islam R."/>
            <person name="Rashid M.M."/>
            <person name="Khan S.A."/>
            <person name="Rahman M.S."/>
            <person name="Alam M."/>
            <person name="Yahiya A.S."/>
            <person name="Khan M.S."/>
            <person name="Azam M.S."/>
            <person name="Haque T."/>
            <person name="Lashkar M.Z.H."/>
            <person name="Akhand A.I."/>
            <person name="Morshed G."/>
            <person name="Roy S."/>
            <person name="Uddin K.S."/>
            <person name="Rabeya T."/>
            <person name="Hossain A.S."/>
            <person name="Chowdhury A."/>
            <person name="Snigdha A.R."/>
            <person name="Mortoza M.S."/>
            <person name="Matin S.A."/>
            <person name="Hoque S.M.E."/>
            <person name="Islam M.K."/>
            <person name="Roy D.K."/>
            <person name="Haider R."/>
            <person name="Moosa M.M."/>
            <person name="Elias S.M."/>
            <person name="Hasan A.M."/>
            <person name="Jahan S."/>
            <person name="Shafiuddin M."/>
            <person name="Mahmood N."/>
            <person name="Shommy N.S."/>
        </authorList>
    </citation>
    <scope>NUCLEOTIDE SEQUENCE [LARGE SCALE GENOMIC DNA]</scope>
    <source>
        <strain evidence="8">cv. O-4</strain>
    </source>
</reference>
<dbReference type="PANTHER" id="PTHR23081">
    <property type="entry name" value="RNA POLYMERASE II CTD PHOSPHATASE"/>
    <property type="match status" value="1"/>
</dbReference>
<dbReference type="GO" id="GO:0008420">
    <property type="term" value="F:RNA polymerase II CTD heptapeptide repeat phosphatase activity"/>
    <property type="evidence" value="ECO:0007669"/>
    <property type="project" value="InterPro"/>
</dbReference>
<dbReference type="OrthoDB" id="10249888at2759"/>
<evidence type="ECO:0000313" key="8">
    <source>
        <dbReference type="Proteomes" id="UP000187203"/>
    </source>
</evidence>
<sequence>MAKLLDLEGNYFSGRVISRDDGTRRHEKGLDVVLGQESAVVILDDTEDVWKKIKTI</sequence>
<evidence type="ECO:0000256" key="2">
    <source>
        <dbReference type="ARBA" id="ARBA00013081"/>
    </source>
</evidence>
<dbReference type="EC" id="3.1.3.16" evidence="2"/>
<evidence type="ECO:0000313" key="7">
    <source>
        <dbReference type="EMBL" id="OMP07048.1"/>
    </source>
</evidence>
<dbReference type="EMBL" id="AWUE01013429">
    <property type="protein sequence ID" value="OMP07048.1"/>
    <property type="molecule type" value="Genomic_DNA"/>
</dbReference>
<accession>A0A1R3KJ67</accession>
<comment type="catalytic activity">
    <reaction evidence="6">
        <text>O-phospho-L-threonyl-[protein] + H2O = L-threonyl-[protein] + phosphate</text>
        <dbReference type="Rhea" id="RHEA:47004"/>
        <dbReference type="Rhea" id="RHEA-COMP:11060"/>
        <dbReference type="Rhea" id="RHEA-COMP:11605"/>
        <dbReference type="ChEBI" id="CHEBI:15377"/>
        <dbReference type="ChEBI" id="CHEBI:30013"/>
        <dbReference type="ChEBI" id="CHEBI:43474"/>
        <dbReference type="ChEBI" id="CHEBI:61977"/>
        <dbReference type="EC" id="3.1.3.16"/>
    </reaction>
</comment>
<keyword evidence="8" id="KW-1185">Reference proteome</keyword>
<dbReference type="AlphaFoldDB" id="A0A1R3KJ67"/>
<dbReference type="Proteomes" id="UP000187203">
    <property type="component" value="Unassembled WGS sequence"/>
</dbReference>
<dbReference type="InterPro" id="IPR039189">
    <property type="entry name" value="Fcp1"/>
</dbReference>
<proteinExistence type="predicted"/>
<dbReference type="InterPro" id="IPR023214">
    <property type="entry name" value="HAD_sf"/>
</dbReference>
<keyword evidence="3" id="KW-0378">Hydrolase</keyword>
<evidence type="ECO:0000256" key="4">
    <source>
        <dbReference type="ARBA" id="ARBA00023242"/>
    </source>
</evidence>
<evidence type="ECO:0000256" key="3">
    <source>
        <dbReference type="ARBA" id="ARBA00022801"/>
    </source>
</evidence>
<dbReference type="Gene3D" id="3.40.50.1000">
    <property type="entry name" value="HAD superfamily/HAD-like"/>
    <property type="match status" value="1"/>
</dbReference>
<name>A0A1R3KJ67_9ROSI</name>
<protein>
    <recommendedName>
        <fullName evidence="2">protein-serine/threonine phosphatase</fullName>
        <ecNumber evidence="2">3.1.3.16</ecNumber>
    </recommendedName>
</protein>
<comment type="caution">
    <text evidence="7">The sequence shown here is derived from an EMBL/GenBank/DDBJ whole genome shotgun (WGS) entry which is preliminary data.</text>
</comment>
<dbReference type="PANTHER" id="PTHR23081:SF36">
    <property type="entry name" value="RNA POLYMERASE II SUBUNIT A C-TERMINAL DOMAIN PHOSPHATASE"/>
    <property type="match status" value="1"/>
</dbReference>